<keyword evidence="4" id="KW-0560">Oxidoreductase</keyword>
<evidence type="ECO:0000259" key="5">
    <source>
        <dbReference type="Pfam" id="PF00890"/>
    </source>
</evidence>
<proteinExistence type="predicted"/>
<dbReference type="SUPFAM" id="SSF56425">
    <property type="entry name" value="Succinate dehydrogenase/fumarate reductase flavoprotein, catalytic domain"/>
    <property type="match status" value="1"/>
</dbReference>
<dbReference type="NCBIfam" id="NF006130">
    <property type="entry name" value="PRK08274.1"/>
    <property type="match status" value="1"/>
</dbReference>
<protein>
    <submittedName>
        <fullName evidence="6">FAD-dependent tricarballylate dehydrogenase TcuA</fullName>
    </submittedName>
</protein>
<dbReference type="InterPro" id="IPR036188">
    <property type="entry name" value="FAD/NAD-bd_sf"/>
</dbReference>
<dbReference type="SUPFAM" id="SSF51905">
    <property type="entry name" value="FAD/NAD(P)-binding domain"/>
    <property type="match status" value="1"/>
</dbReference>
<reference evidence="6" key="1">
    <citation type="submission" date="2021-07" db="EMBL/GenBank/DDBJ databases">
        <title>Shinella sp. nov., a novel member of the genus Shinella from water.</title>
        <authorList>
            <person name="Deng Y."/>
        </authorList>
    </citation>
    <scope>NUCLEOTIDE SEQUENCE</scope>
    <source>
        <strain evidence="6">CPCC 100929</strain>
    </source>
</reference>
<gene>
    <name evidence="6" type="primary">tcuA</name>
    <name evidence="6" type="ORF">GB927_000030</name>
</gene>
<dbReference type="PANTHER" id="PTHR43400:SF7">
    <property type="entry name" value="FAD-DEPENDENT OXIDOREDUCTASE 2 FAD BINDING DOMAIN-CONTAINING PROTEIN"/>
    <property type="match status" value="1"/>
</dbReference>
<organism evidence="6 7">
    <name type="scientific">Shinella lacus</name>
    <dbReference type="NCBI Taxonomy" id="2654216"/>
    <lineage>
        <taxon>Bacteria</taxon>
        <taxon>Pseudomonadati</taxon>
        <taxon>Pseudomonadota</taxon>
        <taxon>Alphaproteobacteria</taxon>
        <taxon>Hyphomicrobiales</taxon>
        <taxon>Rhizobiaceae</taxon>
        <taxon>Shinella</taxon>
    </lineage>
</organism>
<accession>A0ABT1QZP5</accession>
<evidence type="ECO:0000256" key="1">
    <source>
        <dbReference type="ARBA" id="ARBA00001974"/>
    </source>
</evidence>
<comment type="cofactor">
    <cofactor evidence="1">
        <name>FAD</name>
        <dbReference type="ChEBI" id="CHEBI:57692"/>
    </cofactor>
</comment>
<evidence type="ECO:0000256" key="4">
    <source>
        <dbReference type="ARBA" id="ARBA00023002"/>
    </source>
</evidence>
<evidence type="ECO:0000256" key="2">
    <source>
        <dbReference type="ARBA" id="ARBA00022630"/>
    </source>
</evidence>
<dbReference type="InterPro" id="IPR050315">
    <property type="entry name" value="FAD-oxidoreductase_2"/>
</dbReference>
<dbReference type="Pfam" id="PF00890">
    <property type="entry name" value="FAD_binding_2"/>
    <property type="match status" value="1"/>
</dbReference>
<dbReference type="InterPro" id="IPR003953">
    <property type="entry name" value="FAD-dep_OxRdtase_2_FAD-bd"/>
</dbReference>
<name>A0ABT1QZP5_9HYPH</name>
<evidence type="ECO:0000313" key="7">
    <source>
        <dbReference type="Proteomes" id="UP000996601"/>
    </source>
</evidence>
<comment type="caution">
    <text evidence="6">The sequence shown here is derived from an EMBL/GenBank/DDBJ whole genome shotgun (WGS) entry which is preliminary data.</text>
</comment>
<keyword evidence="2" id="KW-0285">Flavoprotein</keyword>
<dbReference type="Gene3D" id="3.50.50.60">
    <property type="entry name" value="FAD/NAD(P)-binding domain"/>
    <property type="match status" value="1"/>
</dbReference>
<sequence length="508" mass="55054">MSGKQYDVIVVGGGNAALSAALSAVEGGASVLVLERAPEHKRGGNSAFTGGGFRMVHHGAADIKKIVPDLSDEDIAKTDFGEYTAENYFDDLGRITQYHIDPELADIIVNNSTDTVHWLMQQGVKFVPNYGRQAFNHNGRFKFFGGVVIYANGGGAGLVEAEIRAAEKRGVEIRYGTRAVSLLRNGAAVGGVRVIVDGIEEDIHATAVVLACGGFEANREWRARYLGPGWEMAKVRGTRYNTGDGIKMALDFGAQSYGQWSGCHSVSWERYANDFGDVDGQHSAGYRHSYPYSIMVNAEGKRFLDEGADFRNYTYAKYGRIVLQQPGSYAWQVFDAQVAHLIRDEYKMRGATKVKADTLEELADKMGDVDYHGFLNTVREYNDSIKKDVDFDPNIKDGKSTVGLAVTKSNWANTIEKGPFEAYSVGCGITFTFGGLKINTEAQVLDIEDQPLSGVFAAGELVGGLYYFNYPGSTGLMAGAVFGRIAGRSAAAYVNTKAAKQAEQAVAG</sequence>
<evidence type="ECO:0000313" key="6">
    <source>
        <dbReference type="EMBL" id="MCQ4628397.1"/>
    </source>
</evidence>
<dbReference type="RefSeq" id="WP_256114425.1">
    <property type="nucleotide sequence ID" value="NZ_WHSB02000001.1"/>
</dbReference>
<dbReference type="Gene3D" id="3.90.700.10">
    <property type="entry name" value="Succinate dehydrogenase/fumarate reductase flavoprotein, catalytic domain"/>
    <property type="match status" value="1"/>
</dbReference>
<keyword evidence="7" id="KW-1185">Reference proteome</keyword>
<dbReference type="PANTHER" id="PTHR43400">
    <property type="entry name" value="FUMARATE REDUCTASE"/>
    <property type="match status" value="1"/>
</dbReference>
<feature type="domain" description="FAD-dependent oxidoreductase 2 FAD-binding" evidence="5">
    <location>
        <begin position="7"/>
        <end position="472"/>
    </location>
</feature>
<dbReference type="Proteomes" id="UP000996601">
    <property type="component" value="Unassembled WGS sequence"/>
</dbReference>
<dbReference type="InterPro" id="IPR027477">
    <property type="entry name" value="Succ_DH/fumarate_Rdtase_cat_sf"/>
</dbReference>
<dbReference type="EMBL" id="WHSB02000001">
    <property type="protein sequence ID" value="MCQ4628397.1"/>
    <property type="molecule type" value="Genomic_DNA"/>
</dbReference>
<evidence type="ECO:0000256" key="3">
    <source>
        <dbReference type="ARBA" id="ARBA00022827"/>
    </source>
</evidence>
<keyword evidence="3" id="KW-0274">FAD</keyword>